<keyword evidence="3" id="KW-1185">Reference proteome</keyword>
<reference evidence="2 3" key="1">
    <citation type="submission" date="2019-04" db="EMBL/GenBank/DDBJ databases">
        <title>Friends and foes A comparative genomics study of 23 Aspergillus species from section Flavi.</title>
        <authorList>
            <consortium name="DOE Joint Genome Institute"/>
            <person name="Kjaerbolling I."/>
            <person name="Vesth T."/>
            <person name="Frisvad J.C."/>
            <person name="Nybo J.L."/>
            <person name="Theobald S."/>
            <person name="Kildgaard S."/>
            <person name="Isbrandt T."/>
            <person name="Kuo A."/>
            <person name="Sato A."/>
            <person name="Lyhne E.K."/>
            <person name="Kogle M.E."/>
            <person name="Wiebenga A."/>
            <person name="Kun R.S."/>
            <person name="Lubbers R.J."/>
            <person name="Makela M.R."/>
            <person name="Barry K."/>
            <person name="Chovatia M."/>
            <person name="Clum A."/>
            <person name="Daum C."/>
            <person name="Haridas S."/>
            <person name="He G."/>
            <person name="LaButti K."/>
            <person name="Lipzen A."/>
            <person name="Mondo S."/>
            <person name="Riley R."/>
            <person name="Salamov A."/>
            <person name="Simmons B.A."/>
            <person name="Magnuson J.K."/>
            <person name="Henrissat B."/>
            <person name="Mortensen U.H."/>
            <person name="Larsen T.O."/>
            <person name="Devries R.P."/>
            <person name="Grigoriev I.V."/>
            <person name="Machida M."/>
            <person name="Baker S.E."/>
            <person name="Andersen M.R."/>
        </authorList>
    </citation>
    <scope>NUCLEOTIDE SEQUENCE [LARGE SCALE GENOMIC DNA]</scope>
    <source>
        <strain evidence="2 3">CBS 117626</strain>
    </source>
</reference>
<accession>A0A5N6UQR7</accession>
<name>A0A5N6UQR7_ASPTM</name>
<gene>
    <name evidence="2" type="ORF">BDV40DRAFT_301797</name>
</gene>
<evidence type="ECO:0000313" key="3">
    <source>
        <dbReference type="Proteomes" id="UP000326950"/>
    </source>
</evidence>
<dbReference type="EMBL" id="ML738649">
    <property type="protein sequence ID" value="KAE8160946.1"/>
    <property type="molecule type" value="Genomic_DNA"/>
</dbReference>
<evidence type="ECO:0000313" key="2">
    <source>
        <dbReference type="EMBL" id="KAE8160946.1"/>
    </source>
</evidence>
<evidence type="ECO:0000256" key="1">
    <source>
        <dbReference type="SAM" id="MobiDB-lite"/>
    </source>
</evidence>
<feature type="region of interest" description="Disordered" evidence="1">
    <location>
        <begin position="109"/>
        <end position="138"/>
    </location>
</feature>
<organism evidence="2 3">
    <name type="scientific">Aspergillus tamarii</name>
    <dbReference type="NCBI Taxonomy" id="41984"/>
    <lineage>
        <taxon>Eukaryota</taxon>
        <taxon>Fungi</taxon>
        <taxon>Dikarya</taxon>
        <taxon>Ascomycota</taxon>
        <taxon>Pezizomycotina</taxon>
        <taxon>Eurotiomycetes</taxon>
        <taxon>Eurotiomycetidae</taxon>
        <taxon>Eurotiales</taxon>
        <taxon>Aspergillaceae</taxon>
        <taxon>Aspergillus</taxon>
        <taxon>Aspergillus subgen. Circumdati</taxon>
    </lineage>
</organism>
<proteinExistence type="predicted"/>
<dbReference type="Proteomes" id="UP000326950">
    <property type="component" value="Unassembled WGS sequence"/>
</dbReference>
<protein>
    <submittedName>
        <fullName evidence="2">Uncharacterized protein</fullName>
    </submittedName>
</protein>
<dbReference type="AlphaFoldDB" id="A0A5N6UQR7"/>
<sequence>MLQITLNQPIYRDRMWHDSKSEEKCQKNIAALEFLQTSLGSLTLSGPCENSAQDVQLLAGATILADLDLKYFAHFVEERTSLGPSPNFHLHNANLLKRWDRLENSVRSTLKQSESEGFGGKEDGIGCGEPETSDWEGT</sequence>